<dbReference type="GO" id="GO:0009252">
    <property type="term" value="P:peptidoglycan biosynthetic process"/>
    <property type="evidence" value="ECO:0007669"/>
    <property type="project" value="TreeGrafter"/>
</dbReference>
<dbReference type="InterPro" id="IPR001460">
    <property type="entry name" value="PCN-bd_Tpept"/>
</dbReference>
<reference evidence="4 5" key="1">
    <citation type="submission" date="2019-09" db="EMBL/GenBank/DDBJ databases">
        <title>NBRP : Genome information of microbial organism related human and environment.</title>
        <authorList>
            <person name="Hattori M."/>
            <person name="Oshima K."/>
            <person name="Inaba H."/>
            <person name="Suda W."/>
            <person name="Sakamoto M."/>
            <person name="Iino T."/>
            <person name="Kitahara M."/>
            <person name="Oshida Y."/>
            <person name="Iida T."/>
            <person name="Kudo T."/>
            <person name="Itoh T."/>
            <person name="Ohkuma M."/>
        </authorList>
    </citation>
    <scope>NUCLEOTIDE SEQUENCE [LARGE SCALE GENOMIC DNA]</scope>
    <source>
        <strain evidence="4 5">Hi-2</strain>
    </source>
</reference>
<dbReference type="AlphaFoldDB" id="A0A5A7MTC1"/>
<dbReference type="InterPro" id="IPR012338">
    <property type="entry name" value="Beta-lactam/transpept-like"/>
</dbReference>
<dbReference type="EMBL" id="BKCL01000012">
    <property type="protein sequence ID" value="GEQ99056.1"/>
    <property type="molecule type" value="Genomic_DNA"/>
</dbReference>
<comment type="caution">
    <text evidence="4">The sequence shown here is derived from an EMBL/GenBank/DDBJ whole genome shotgun (WGS) entry which is preliminary data.</text>
</comment>
<accession>A0A5A7MTC1</accession>
<organism evidence="4 5">
    <name type="scientific">Iodidimonas gelatinilytica</name>
    <dbReference type="NCBI Taxonomy" id="1236966"/>
    <lineage>
        <taxon>Bacteria</taxon>
        <taxon>Pseudomonadati</taxon>
        <taxon>Pseudomonadota</taxon>
        <taxon>Alphaproteobacteria</taxon>
        <taxon>Iodidimonadales</taxon>
        <taxon>Iodidimonadaceae</taxon>
        <taxon>Iodidimonas</taxon>
    </lineage>
</organism>
<sequence>MDGPVTIDGWTPQNFSQGYAGPVSLRQAFSRSLNTVAVRVSQQTGPAAVAALAKRLGIESPMMPVPSIALGASGTSLLELTAGYAALASGGEKVRPYAIIEIQNRQGRCCIGISQKPAHGWPAPIMWLLWYR</sequence>
<dbReference type="Gene3D" id="3.40.710.10">
    <property type="entry name" value="DD-peptidase/beta-lactamase superfamily"/>
    <property type="match status" value="1"/>
</dbReference>
<keyword evidence="2" id="KW-0808">Transferase</keyword>
<dbReference type="GO" id="GO:0008955">
    <property type="term" value="F:peptidoglycan glycosyltransferase activity"/>
    <property type="evidence" value="ECO:0007669"/>
    <property type="project" value="TreeGrafter"/>
</dbReference>
<dbReference type="GO" id="GO:0008658">
    <property type="term" value="F:penicillin binding"/>
    <property type="evidence" value="ECO:0007669"/>
    <property type="project" value="InterPro"/>
</dbReference>
<evidence type="ECO:0000259" key="3">
    <source>
        <dbReference type="Pfam" id="PF00905"/>
    </source>
</evidence>
<keyword evidence="1" id="KW-0328">Glycosyltransferase</keyword>
<evidence type="ECO:0000313" key="5">
    <source>
        <dbReference type="Proteomes" id="UP000322084"/>
    </source>
</evidence>
<gene>
    <name evidence="4" type="ORF">JCM17844_26930</name>
</gene>
<dbReference type="Proteomes" id="UP000322084">
    <property type="component" value="Unassembled WGS sequence"/>
</dbReference>
<dbReference type="Pfam" id="PF00905">
    <property type="entry name" value="Transpeptidase"/>
    <property type="match status" value="1"/>
</dbReference>
<dbReference type="InterPro" id="IPR050396">
    <property type="entry name" value="Glycosyltr_51/Transpeptidase"/>
</dbReference>
<feature type="domain" description="Penicillin-binding protein transpeptidase" evidence="3">
    <location>
        <begin position="6"/>
        <end position="104"/>
    </location>
</feature>
<evidence type="ECO:0000313" key="4">
    <source>
        <dbReference type="EMBL" id="GEQ99056.1"/>
    </source>
</evidence>
<dbReference type="SUPFAM" id="SSF56601">
    <property type="entry name" value="beta-lactamase/transpeptidase-like"/>
    <property type="match status" value="1"/>
</dbReference>
<dbReference type="PANTHER" id="PTHR32282:SF33">
    <property type="entry name" value="PEPTIDOGLYCAN GLYCOSYLTRANSFERASE"/>
    <property type="match status" value="1"/>
</dbReference>
<protein>
    <recommendedName>
        <fullName evidence="3">Penicillin-binding protein transpeptidase domain-containing protein</fullName>
    </recommendedName>
</protein>
<dbReference type="GO" id="GO:0030288">
    <property type="term" value="C:outer membrane-bounded periplasmic space"/>
    <property type="evidence" value="ECO:0007669"/>
    <property type="project" value="TreeGrafter"/>
</dbReference>
<evidence type="ECO:0000256" key="1">
    <source>
        <dbReference type="ARBA" id="ARBA00022676"/>
    </source>
</evidence>
<name>A0A5A7MTC1_9PROT</name>
<proteinExistence type="predicted"/>
<evidence type="ECO:0000256" key="2">
    <source>
        <dbReference type="ARBA" id="ARBA00022679"/>
    </source>
</evidence>
<dbReference type="PANTHER" id="PTHR32282">
    <property type="entry name" value="BINDING PROTEIN TRANSPEPTIDASE, PUTATIVE-RELATED"/>
    <property type="match status" value="1"/>
</dbReference>